<feature type="domain" description="Helicase ATP-binding" evidence="9">
    <location>
        <begin position="16"/>
        <end position="312"/>
    </location>
</feature>
<feature type="region of interest" description="Disordered" evidence="8">
    <location>
        <begin position="667"/>
        <end position="690"/>
    </location>
</feature>
<evidence type="ECO:0000256" key="8">
    <source>
        <dbReference type="SAM" id="MobiDB-lite"/>
    </source>
</evidence>
<evidence type="ECO:0000256" key="6">
    <source>
        <dbReference type="ARBA" id="ARBA00044969"/>
    </source>
</evidence>
<dbReference type="InterPro" id="IPR006555">
    <property type="entry name" value="ATP-dep_Helicase_C"/>
</dbReference>
<dbReference type="GO" id="GO:0005524">
    <property type="term" value="F:ATP binding"/>
    <property type="evidence" value="ECO:0007669"/>
    <property type="project" value="UniProtKB-KW"/>
</dbReference>
<dbReference type="PROSITE" id="PS51193">
    <property type="entry name" value="HELICASE_ATP_BIND_2"/>
    <property type="match status" value="1"/>
</dbReference>
<keyword evidence="11" id="KW-1185">Reference proteome</keyword>
<dbReference type="PANTHER" id="PTHR11472:SF34">
    <property type="entry name" value="REGULATOR OF TELOMERE ELONGATION HELICASE 1"/>
    <property type="match status" value="1"/>
</dbReference>
<dbReference type="InterPro" id="IPR027417">
    <property type="entry name" value="P-loop_NTPase"/>
</dbReference>
<dbReference type="InterPro" id="IPR014013">
    <property type="entry name" value="Helic_SF1/SF2_ATP-bd_DinG/Rad3"/>
</dbReference>
<comment type="caution">
    <text evidence="10">The sequence shown here is derived from an EMBL/GenBank/DDBJ whole genome shotgun (WGS) entry which is preliminary data.</text>
</comment>
<dbReference type="InterPro" id="IPR011545">
    <property type="entry name" value="DEAD/DEAH_box_helicase_dom"/>
</dbReference>
<comment type="cofactor">
    <cofactor evidence="1">
        <name>[4Fe-4S] cluster</name>
        <dbReference type="ChEBI" id="CHEBI:49883"/>
    </cofactor>
</comment>
<dbReference type="InterPro" id="IPR014001">
    <property type="entry name" value="Helicase_ATP-bd"/>
</dbReference>
<dbReference type="PATRIC" id="fig|1610491.3.peg.1399"/>
<dbReference type="GO" id="GO:0006281">
    <property type="term" value="P:DNA repair"/>
    <property type="evidence" value="ECO:0007669"/>
    <property type="project" value="TreeGrafter"/>
</dbReference>
<comment type="similarity">
    <text evidence="5">Belongs to the helicase family. DinG subfamily.</text>
</comment>
<dbReference type="OrthoDB" id="9805194at2"/>
<dbReference type="InterPro" id="IPR045028">
    <property type="entry name" value="DinG/Rad3-like"/>
</dbReference>
<accession>A0A0U1Q0K8</accession>
<dbReference type="SMART" id="SM00491">
    <property type="entry name" value="HELICc2"/>
    <property type="match status" value="1"/>
</dbReference>
<organism evidence="10 11">
    <name type="scientific">Lampropedia cohaerens</name>
    <dbReference type="NCBI Taxonomy" id="1610491"/>
    <lineage>
        <taxon>Bacteria</taxon>
        <taxon>Pseudomonadati</taxon>
        <taxon>Pseudomonadota</taxon>
        <taxon>Betaproteobacteria</taxon>
        <taxon>Burkholderiales</taxon>
        <taxon>Comamonadaceae</taxon>
        <taxon>Lampropedia</taxon>
    </lineage>
</organism>
<comment type="catalytic activity">
    <reaction evidence="7">
        <text>ATP + H2O = ADP + phosphate + H(+)</text>
        <dbReference type="Rhea" id="RHEA:13065"/>
        <dbReference type="ChEBI" id="CHEBI:15377"/>
        <dbReference type="ChEBI" id="CHEBI:15378"/>
        <dbReference type="ChEBI" id="CHEBI:30616"/>
        <dbReference type="ChEBI" id="CHEBI:43474"/>
        <dbReference type="ChEBI" id="CHEBI:456216"/>
        <dbReference type="EC" id="5.6.2.3"/>
    </reaction>
</comment>
<keyword evidence="2" id="KW-0547">Nucleotide-binding</keyword>
<dbReference type="STRING" id="1610491.AAV94_06595"/>
<evidence type="ECO:0000256" key="4">
    <source>
        <dbReference type="ARBA" id="ARBA00022840"/>
    </source>
</evidence>
<proteinExistence type="inferred from homology"/>
<dbReference type="Pfam" id="PF00270">
    <property type="entry name" value="DEAD"/>
    <property type="match status" value="1"/>
</dbReference>
<evidence type="ECO:0000256" key="3">
    <source>
        <dbReference type="ARBA" id="ARBA00022801"/>
    </source>
</evidence>
<evidence type="ECO:0000259" key="9">
    <source>
        <dbReference type="PROSITE" id="PS51193"/>
    </source>
</evidence>
<dbReference type="SUPFAM" id="SSF52540">
    <property type="entry name" value="P-loop containing nucleoside triphosphate hydrolases"/>
    <property type="match status" value="2"/>
</dbReference>
<dbReference type="EC" id="5.6.2.3" evidence="6"/>
<evidence type="ECO:0000256" key="1">
    <source>
        <dbReference type="ARBA" id="ARBA00001966"/>
    </source>
</evidence>
<dbReference type="RefSeq" id="WP_046741534.1">
    <property type="nucleotide sequence ID" value="NZ_LBNQ01000022.1"/>
</dbReference>
<dbReference type="GO" id="GO:0003676">
    <property type="term" value="F:nucleic acid binding"/>
    <property type="evidence" value="ECO:0007669"/>
    <property type="project" value="InterPro"/>
</dbReference>
<dbReference type="Gene3D" id="3.40.50.300">
    <property type="entry name" value="P-loop containing nucleotide triphosphate hydrolases"/>
    <property type="match status" value="2"/>
</dbReference>
<sequence length="690" mass="75335">MELPELVEATFGTQGALAQSNPQFKPRPGQTTMAVAVARTLQEGGALVVEAGTGVGKTFAYLIPALLSGERVLVSTATKALQDQIYTRDLPFLRKALGISLQAALLKGRSSYLCPYRLELAESEQDTATDAEVRWVAAVRRWAATTQTGDMSEMPGYTERSPHLPLVTSTRENCLGAQCPSFSQCYVNKARKRALAADLVVINHHLFFADLQVRESGMAELLPSVRAVIIDEAHQFNETGIHFLGEQWSNSQVLDFARETLRTCNKLARGLADWPQLVFEVDQACQGWMRCVGEATNVRINWADAAPAGVDAPAWQEALTRQANALQTLHAALQDVRASAPELDRLAERCQHHWRKAQLFAGPPRLGRVRWMDIGAVTLRMIESPLDIAEDMRSHWQLAPAAQAQEAKTAEGGGAHAWIFTSATLGADAQLSHFTQACGLEQAQVLQVPSPFDFARQAMLYVPADMPQPQDAAHHGAAVAQLAAEGARRLGGRTLVLTTTLRALRLIGEALRKQLADAAALEVLVQGEQSKQRLMERFRQPSQQRGYVLVASASFWEGFDVPGDALQLVIIDKLPFPPPHDPLVQARAKRYEERGESAFAQLFVPEAAIALKQGAGRLIRTETDKGILVVCDPRIASKSYGARMLSSLPPMARARKLESFEEALRRLAAQRPSAGPDGDAAVPAVPQRSD</sequence>
<dbReference type="AlphaFoldDB" id="A0A0U1Q0K8"/>
<evidence type="ECO:0000313" key="11">
    <source>
        <dbReference type="Proteomes" id="UP000050580"/>
    </source>
</evidence>
<dbReference type="Pfam" id="PF13307">
    <property type="entry name" value="Helicase_C_2"/>
    <property type="match status" value="1"/>
</dbReference>
<keyword evidence="10" id="KW-0347">Helicase</keyword>
<dbReference type="GO" id="GO:0016818">
    <property type="term" value="F:hydrolase activity, acting on acid anhydrides, in phosphorus-containing anhydrides"/>
    <property type="evidence" value="ECO:0007669"/>
    <property type="project" value="InterPro"/>
</dbReference>
<dbReference type="Proteomes" id="UP000050580">
    <property type="component" value="Unassembled WGS sequence"/>
</dbReference>
<name>A0A0U1Q0K8_9BURK</name>
<protein>
    <recommendedName>
        <fullName evidence="6">DNA 5'-3' helicase</fullName>
        <ecNumber evidence="6">5.6.2.3</ecNumber>
    </recommendedName>
</protein>
<evidence type="ECO:0000313" key="10">
    <source>
        <dbReference type="EMBL" id="KKW68135.1"/>
    </source>
</evidence>
<dbReference type="PANTHER" id="PTHR11472">
    <property type="entry name" value="DNA REPAIR DEAD HELICASE RAD3/XP-D SUBFAMILY MEMBER"/>
    <property type="match status" value="1"/>
</dbReference>
<reference evidence="10 11" key="1">
    <citation type="submission" date="2015-05" db="EMBL/GenBank/DDBJ databases">
        <title>Draft genome sequence of Lampropedia sp. CT6, isolated from the microbial mat of a hot water spring, located at Manikaran, India.</title>
        <authorList>
            <person name="Tripathi C."/>
            <person name="Rani P."/>
            <person name="Mahato N.K."/>
            <person name="Lal R."/>
        </authorList>
    </citation>
    <scope>NUCLEOTIDE SEQUENCE [LARGE SCALE GENOMIC DNA]</scope>
    <source>
        <strain evidence="10 11">CT6</strain>
    </source>
</reference>
<keyword evidence="4" id="KW-0067">ATP-binding</keyword>
<evidence type="ECO:0000256" key="5">
    <source>
        <dbReference type="ARBA" id="ARBA00038058"/>
    </source>
</evidence>
<evidence type="ECO:0000256" key="7">
    <source>
        <dbReference type="ARBA" id="ARBA00048954"/>
    </source>
</evidence>
<dbReference type="SMART" id="SM00487">
    <property type="entry name" value="DEXDc"/>
    <property type="match status" value="1"/>
</dbReference>
<evidence type="ECO:0000256" key="2">
    <source>
        <dbReference type="ARBA" id="ARBA00022741"/>
    </source>
</evidence>
<keyword evidence="3" id="KW-0378">Hydrolase</keyword>
<gene>
    <name evidence="10" type="ORF">AAV94_06595</name>
</gene>
<dbReference type="GO" id="GO:0043139">
    <property type="term" value="F:5'-3' DNA helicase activity"/>
    <property type="evidence" value="ECO:0007669"/>
    <property type="project" value="UniProtKB-EC"/>
</dbReference>
<dbReference type="EMBL" id="LBNQ01000022">
    <property type="protein sequence ID" value="KKW68135.1"/>
    <property type="molecule type" value="Genomic_DNA"/>
</dbReference>